<feature type="region of interest" description="Disordered" evidence="8">
    <location>
        <begin position="821"/>
        <end position="848"/>
    </location>
</feature>
<evidence type="ECO:0000256" key="7">
    <source>
        <dbReference type="PROSITE-ProRule" id="PRU10141"/>
    </source>
</evidence>
<evidence type="ECO:0000256" key="6">
    <source>
        <dbReference type="ARBA" id="ARBA00022840"/>
    </source>
</evidence>
<reference evidence="11" key="2">
    <citation type="submission" date="2020-09" db="EMBL/GenBank/DDBJ databases">
        <authorList>
            <person name="Sun Q."/>
            <person name="Zhou Y."/>
        </authorList>
    </citation>
    <scope>NUCLEOTIDE SEQUENCE</scope>
    <source>
        <strain evidence="11">CGMCC 4.7308</strain>
    </source>
</reference>
<evidence type="ECO:0000256" key="1">
    <source>
        <dbReference type="ARBA" id="ARBA00012513"/>
    </source>
</evidence>
<feature type="compositionally biased region" description="Low complexity" evidence="8">
    <location>
        <begin position="529"/>
        <end position="576"/>
    </location>
</feature>
<feature type="region of interest" description="Disordered" evidence="8">
    <location>
        <begin position="529"/>
        <end position="587"/>
    </location>
</feature>
<feature type="binding site" evidence="7">
    <location>
        <position position="41"/>
    </location>
    <ligand>
        <name>ATP</name>
        <dbReference type="ChEBI" id="CHEBI:30616"/>
    </ligand>
</feature>
<feature type="compositionally biased region" description="Low complexity" evidence="8">
    <location>
        <begin position="359"/>
        <end position="373"/>
    </location>
</feature>
<gene>
    <name evidence="11" type="ORF">GCM10011594_15650</name>
</gene>
<feature type="region of interest" description="Disordered" evidence="8">
    <location>
        <begin position="409"/>
        <end position="461"/>
    </location>
</feature>
<dbReference type="GO" id="GO:0005524">
    <property type="term" value="F:ATP binding"/>
    <property type="evidence" value="ECO:0007669"/>
    <property type="project" value="UniProtKB-UniRule"/>
</dbReference>
<evidence type="ECO:0000256" key="4">
    <source>
        <dbReference type="ARBA" id="ARBA00022741"/>
    </source>
</evidence>
<feature type="region of interest" description="Disordered" evidence="8">
    <location>
        <begin position="492"/>
        <end position="515"/>
    </location>
</feature>
<dbReference type="CDD" id="cd14014">
    <property type="entry name" value="STKc_PknB_like"/>
    <property type="match status" value="1"/>
</dbReference>
<keyword evidence="5" id="KW-0418">Kinase</keyword>
<reference evidence="11" key="1">
    <citation type="journal article" date="2014" name="Int. J. Syst. Evol. Microbiol.">
        <title>Complete genome sequence of Corynebacterium casei LMG S-19264T (=DSM 44701T), isolated from a smear-ripened cheese.</title>
        <authorList>
            <consortium name="US DOE Joint Genome Institute (JGI-PGF)"/>
            <person name="Walter F."/>
            <person name="Albersmeier A."/>
            <person name="Kalinowski J."/>
            <person name="Ruckert C."/>
        </authorList>
    </citation>
    <scope>NUCLEOTIDE SEQUENCE</scope>
    <source>
        <strain evidence="11">CGMCC 4.7308</strain>
    </source>
</reference>
<feature type="compositionally biased region" description="Gly residues" evidence="8">
    <location>
        <begin position="346"/>
        <end position="358"/>
    </location>
</feature>
<feature type="compositionally biased region" description="Basic and acidic residues" evidence="8">
    <location>
        <begin position="330"/>
        <end position="344"/>
    </location>
</feature>
<evidence type="ECO:0000256" key="3">
    <source>
        <dbReference type="ARBA" id="ARBA00022679"/>
    </source>
</evidence>
<proteinExistence type="predicted"/>
<protein>
    <recommendedName>
        <fullName evidence="1">non-specific serine/threonine protein kinase</fullName>
        <ecNumber evidence="1">2.7.11.1</ecNumber>
    </recommendedName>
</protein>
<organism evidence="11 12">
    <name type="scientific">Nakamurella endophytica</name>
    <dbReference type="NCBI Taxonomy" id="1748367"/>
    <lineage>
        <taxon>Bacteria</taxon>
        <taxon>Bacillati</taxon>
        <taxon>Actinomycetota</taxon>
        <taxon>Actinomycetes</taxon>
        <taxon>Nakamurellales</taxon>
        <taxon>Nakamurellaceae</taxon>
        <taxon>Nakamurella</taxon>
    </lineage>
</organism>
<dbReference type="InterPro" id="IPR008271">
    <property type="entry name" value="Ser/Thr_kinase_AS"/>
</dbReference>
<evidence type="ECO:0000256" key="9">
    <source>
        <dbReference type="SAM" id="Phobius"/>
    </source>
</evidence>
<dbReference type="EMBL" id="BMNA01000003">
    <property type="protein sequence ID" value="GGL96789.1"/>
    <property type="molecule type" value="Genomic_DNA"/>
</dbReference>
<evidence type="ECO:0000313" key="11">
    <source>
        <dbReference type="EMBL" id="GGL96789.1"/>
    </source>
</evidence>
<keyword evidence="3" id="KW-0808">Transferase</keyword>
<dbReference type="Gene3D" id="3.30.200.20">
    <property type="entry name" value="Phosphorylase Kinase, domain 1"/>
    <property type="match status" value="1"/>
</dbReference>
<dbReference type="PROSITE" id="PS00108">
    <property type="entry name" value="PROTEIN_KINASE_ST"/>
    <property type="match status" value="1"/>
</dbReference>
<keyword evidence="2" id="KW-0723">Serine/threonine-protein kinase</keyword>
<keyword evidence="9" id="KW-1133">Transmembrane helix</keyword>
<dbReference type="Proteomes" id="UP000655208">
    <property type="component" value="Unassembled WGS sequence"/>
</dbReference>
<dbReference type="PANTHER" id="PTHR43289">
    <property type="entry name" value="MITOGEN-ACTIVATED PROTEIN KINASE KINASE KINASE 20-RELATED"/>
    <property type="match status" value="1"/>
</dbReference>
<feature type="compositionally biased region" description="Pro residues" evidence="8">
    <location>
        <begin position="412"/>
        <end position="438"/>
    </location>
</feature>
<dbReference type="SUPFAM" id="SSF56112">
    <property type="entry name" value="Protein kinase-like (PK-like)"/>
    <property type="match status" value="1"/>
</dbReference>
<dbReference type="EC" id="2.7.11.1" evidence="1"/>
<dbReference type="InterPro" id="IPR017441">
    <property type="entry name" value="Protein_kinase_ATP_BS"/>
</dbReference>
<dbReference type="PROSITE" id="PS50011">
    <property type="entry name" value="PROTEIN_KINASE_DOM"/>
    <property type="match status" value="1"/>
</dbReference>
<feature type="domain" description="Protein kinase" evidence="10">
    <location>
        <begin position="12"/>
        <end position="302"/>
    </location>
</feature>
<dbReference type="InterPro" id="IPR011042">
    <property type="entry name" value="6-blade_b-propeller_TolB-like"/>
</dbReference>
<name>A0A917STK5_9ACTN</name>
<dbReference type="SUPFAM" id="SSF82171">
    <property type="entry name" value="DPP6 N-terminal domain-like"/>
    <property type="match status" value="2"/>
</dbReference>
<keyword evidence="9" id="KW-0812">Transmembrane</keyword>
<dbReference type="AlphaFoldDB" id="A0A917STK5"/>
<accession>A0A917STK5</accession>
<dbReference type="Gene3D" id="2.120.10.30">
    <property type="entry name" value="TolB, C-terminal domain"/>
    <property type="match status" value="2"/>
</dbReference>
<keyword evidence="12" id="KW-1185">Reference proteome</keyword>
<keyword evidence="9" id="KW-0472">Membrane</keyword>
<evidence type="ECO:0000259" key="10">
    <source>
        <dbReference type="PROSITE" id="PS50011"/>
    </source>
</evidence>
<dbReference type="RefSeq" id="WP_188940986.1">
    <property type="nucleotide sequence ID" value="NZ_BMNA01000003.1"/>
</dbReference>
<dbReference type="Pfam" id="PF00069">
    <property type="entry name" value="Pkinase"/>
    <property type="match status" value="1"/>
</dbReference>
<feature type="region of interest" description="Disordered" evidence="8">
    <location>
        <begin position="298"/>
        <end position="392"/>
    </location>
</feature>
<dbReference type="PROSITE" id="PS00107">
    <property type="entry name" value="PROTEIN_KINASE_ATP"/>
    <property type="match status" value="1"/>
</dbReference>
<dbReference type="InterPro" id="IPR011659">
    <property type="entry name" value="WD40"/>
</dbReference>
<keyword evidence="6 7" id="KW-0067">ATP-binding</keyword>
<evidence type="ECO:0000256" key="2">
    <source>
        <dbReference type="ARBA" id="ARBA00022527"/>
    </source>
</evidence>
<sequence>MPLEPGAVVAGHVVERQIGAGGMGEVYLARHPRLPRRVALKLLREDLVADESFVGRFRREAETVARLDHPHIVPVLDVGAEDGRVWLSMPFVDGTTAERAVADAPAGLPPARAVHIVTGVAAALDFAHRHGLVHRDVKPANILLAPGDEPDGAGNADGPDGEGWPGDSAGGERVYLSDFGVVKAMGELEAQRTALTMAGAVVATLDYAAPEQIENRPLDGRCDVYALGCVLFKLLTGRVPFPADTVPAKIYAHLHLPPPAPTDLVPTLPADIDRVIATALARDPDQRYPTARALAAATRRALGSAPRTVAPPPGAGSTGGTGSPGSAMGAREDHHARDAGDHGQRGRGGGVFGGGGGAAAAAAPGGAGAPTVADPRRMGGPIRPAGPAPARPVAPVWSAPAVSPVPVAAPVTPTPTAQPPTARPPTALPPTAQPPTQPPGSAGPEPTTLDPSWPDAGDPVPAGRRRRGLVVGAVVLLAVIATAITLLATGVVGPPRSTAATGTSATPATGGSTAAVTGTGAVIDAETRTAGTEPAGSGPAGSASTGPTGSSVASASSASSASGSATPASGAGRPAADLPRSPRPLPDATVVVGRAIGGGRYTLVRMDADTGAGPTPAVLAAPRGDPVNPLLSADRRTVLYVAGGREVRAVAADGTGDRPVTRPAGCLSIGRPAWDPVRPDRWAVTCRTAAGLELRLVDAAGRTLTTLRTGLAVVDDLSFSRDGRRLAYWGSATAGAGGGSVFVQPVDGGAPVRVTGGPADVDPVFSPVDDRVAFSRTDRVDGRRRSRILVVDTAGAGAGGVAAPGAAAGTGEDGFDDFTNQGPSWSPDGRRLAFKSTRPAAGDDPGAPEIWVVDVAGGAPARRLSGPGAVVGSPAWTSR</sequence>
<evidence type="ECO:0000313" key="12">
    <source>
        <dbReference type="Proteomes" id="UP000655208"/>
    </source>
</evidence>
<feature type="region of interest" description="Disordered" evidence="8">
    <location>
        <begin position="144"/>
        <end position="169"/>
    </location>
</feature>
<dbReference type="GO" id="GO:0004674">
    <property type="term" value="F:protein serine/threonine kinase activity"/>
    <property type="evidence" value="ECO:0007669"/>
    <property type="project" value="UniProtKB-KW"/>
</dbReference>
<dbReference type="PANTHER" id="PTHR43289:SF6">
    <property type="entry name" value="SERINE_THREONINE-PROTEIN KINASE NEKL-3"/>
    <property type="match status" value="1"/>
</dbReference>
<evidence type="ECO:0000256" key="5">
    <source>
        <dbReference type="ARBA" id="ARBA00022777"/>
    </source>
</evidence>
<evidence type="ECO:0000256" key="8">
    <source>
        <dbReference type="SAM" id="MobiDB-lite"/>
    </source>
</evidence>
<dbReference type="InterPro" id="IPR000719">
    <property type="entry name" value="Prot_kinase_dom"/>
</dbReference>
<dbReference type="Pfam" id="PF07676">
    <property type="entry name" value="PD40"/>
    <property type="match status" value="1"/>
</dbReference>
<feature type="transmembrane region" description="Helical" evidence="9">
    <location>
        <begin position="469"/>
        <end position="492"/>
    </location>
</feature>
<keyword evidence="4 7" id="KW-0547">Nucleotide-binding</keyword>
<dbReference type="Gene3D" id="1.10.510.10">
    <property type="entry name" value="Transferase(Phosphotransferase) domain 1"/>
    <property type="match status" value="1"/>
</dbReference>
<comment type="caution">
    <text evidence="11">The sequence shown here is derived from an EMBL/GenBank/DDBJ whole genome shotgun (WGS) entry which is preliminary data.</text>
</comment>
<dbReference type="InterPro" id="IPR011009">
    <property type="entry name" value="Kinase-like_dom_sf"/>
</dbReference>
<dbReference type="SMART" id="SM00220">
    <property type="entry name" value="S_TKc"/>
    <property type="match status" value="1"/>
</dbReference>